<proteinExistence type="inferred from homology"/>
<dbReference type="GO" id="GO:0000160">
    <property type="term" value="P:phosphorelay signal transduction system"/>
    <property type="evidence" value="ECO:0007669"/>
    <property type="project" value="InterPro"/>
</dbReference>
<dbReference type="AlphaFoldDB" id="A0A438M7G3"/>
<evidence type="ECO:0000313" key="9">
    <source>
        <dbReference type="EMBL" id="RVX41638.1"/>
    </source>
</evidence>
<dbReference type="Pfam" id="PF13181">
    <property type="entry name" value="TPR_8"/>
    <property type="match status" value="1"/>
</dbReference>
<keyword evidence="2" id="KW-0805">Transcription regulation</keyword>
<evidence type="ECO:0000259" key="7">
    <source>
        <dbReference type="SMART" id="SM00862"/>
    </source>
</evidence>
<evidence type="ECO:0000259" key="8">
    <source>
        <dbReference type="SMART" id="SM01043"/>
    </source>
</evidence>
<dbReference type="Gene3D" id="1.25.40.10">
    <property type="entry name" value="Tetratricopeptide repeat domain"/>
    <property type="match status" value="2"/>
</dbReference>
<dbReference type="InterPro" id="IPR016032">
    <property type="entry name" value="Sig_transdc_resp-reg_C-effctor"/>
</dbReference>
<feature type="domain" description="Bacterial transcriptional activator" evidence="8">
    <location>
        <begin position="100"/>
        <end position="242"/>
    </location>
</feature>
<dbReference type="InterPro" id="IPR011990">
    <property type="entry name" value="TPR-like_helical_dom_sf"/>
</dbReference>
<comment type="caution">
    <text evidence="9">The sequence shown here is derived from an EMBL/GenBank/DDBJ whole genome shotgun (WGS) entry which is preliminary data.</text>
</comment>
<reference evidence="9 10" key="1">
    <citation type="submission" date="2019-01" db="EMBL/GenBank/DDBJ databases">
        <title>Sequencing the genomes of 1000 actinobacteria strains.</title>
        <authorList>
            <person name="Klenk H.-P."/>
        </authorList>
    </citation>
    <scope>NUCLEOTIDE SEQUENCE [LARGE SCALE GENOMIC DNA]</scope>
    <source>
        <strain evidence="9 10">DSM 43925</strain>
    </source>
</reference>
<dbReference type="SUPFAM" id="SSF52540">
    <property type="entry name" value="P-loop containing nucleoside triphosphate hydrolases"/>
    <property type="match status" value="1"/>
</dbReference>
<keyword evidence="3 9" id="KW-0238">DNA-binding</keyword>
<evidence type="ECO:0000256" key="1">
    <source>
        <dbReference type="ARBA" id="ARBA00005820"/>
    </source>
</evidence>
<dbReference type="GO" id="GO:0006355">
    <property type="term" value="P:regulation of DNA-templated transcription"/>
    <property type="evidence" value="ECO:0007669"/>
    <property type="project" value="InterPro"/>
</dbReference>
<feature type="domain" description="OmpR/PhoB-type" evidence="7">
    <location>
        <begin position="19"/>
        <end position="93"/>
    </location>
</feature>
<dbReference type="Pfam" id="PF03704">
    <property type="entry name" value="BTAD"/>
    <property type="match status" value="1"/>
</dbReference>
<dbReference type="InterPro" id="IPR036388">
    <property type="entry name" value="WH-like_DNA-bd_sf"/>
</dbReference>
<dbReference type="PANTHER" id="PTHR35807">
    <property type="entry name" value="TRANSCRIPTIONAL REGULATOR REDD-RELATED"/>
    <property type="match status" value="1"/>
</dbReference>
<dbReference type="InterPro" id="IPR002182">
    <property type="entry name" value="NB-ARC"/>
</dbReference>
<dbReference type="GO" id="GO:0003677">
    <property type="term" value="F:DNA binding"/>
    <property type="evidence" value="ECO:0007669"/>
    <property type="project" value="UniProtKB-KW"/>
</dbReference>
<dbReference type="PANTHER" id="PTHR35807:SF1">
    <property type="entry name" value="TRANSCRIPTIONAL REGULATOR REDD"/>
    <property type="match status" value="1"/>
</dbReference>
<dbReference type="SUPFAM" id="SSF46894">
    <property type="entry name" value="C-terminal effector domain of the bipartite response regulators"/>
    <property type="match status" value="1"/>
</dbReference>
<keyword evidence="10" id="KW-1185">Reference proteome</keyword>
<dbReference type="Gene3D" id="3.40.50.300">
    <property type="entry name" value="P-loop containing nucleotide triphosphate hydrolases"/>
    <property type="match status" value="1"/>
</dbReference>
<dbReference type="SUPFAM" id="SSF48452">
    <property type="entry name" value="TPR-like"/>
    <property type="match status" value="2"/>
</dbReference>
<evidence type="ECO:0000313" key="10">
    <source>
        <dbReference type="Proteomes" id="UP000284824"/>
    </source>
</evidence>
<dbReference type="GO" id="GO:0043531">
    <property type="term" value="F:ADP binding"/>
    <property type="evidence" value="ECO:0007669"/>
    <property type="project" value="InterPro"/>
</dbReference>
<dbReference type="Pfam" id="PF13424">
    <property type="entry name" value="TPR_12"/>
    <property type="match status" value="1"/>
</dbReference>
<dbReference type="InterPro" id="IPR005158">
    <property type="entry name" value="BTAD"/>
</dbReference>
<dbReference type="SMART" id="SM00028">
    <property type="entry name" value="TPR"/>
    <property type="match status" value="4"/>
</dbReference>
<keyword evidence="4" id="KW-0804">Transcription</keyword>
<dbReference type="SMART" id="SM00862">
    <property type="entry name" value="Trans_reg_C"/>
    <property type="match status" value="1"/>
</dbReference>
<evidence type="ECO:0000256" key="3">
    <source>
        <dbReference type="ARBA" id="ARBA00023125"/>
    </source>
</evidence>
<evidence type="ECO:0000256" key="4">
    <source>
        <dbReference type="ARBA" id="ARBA00023163"/>
    </source>
</evidence>
<dbReference type="OrthoDB" id="5521887at2"/>
<dbReference type="InterPro" id="IPR019734">
    <property type="entry name" value="TPR_rpt"/>
</dbReference>
<dbReference type="EMBL" id="SAUN01000001">
    <property type="protein sequence ID" value="RVX41638.1"/>
    <property type="molecule type" value="Genomic_DNA"/>
</dbReference>
<feature type="repeat" description="TPR" evidence="5">
    <location>
        <begin position="945"/>
        <end position="978"/>
    </location>
</feature>
<dbReference type="PRINTS" id="PR00364">
    <property type="entry name" value="DISEASERSIST"/>
</dbReference>
<dbReference type="InterPro" id="IPR051677">
    <property type="entry name" value="AfsR-DnrI-RedD_regulator"/>
</dbReference>
<dbReference type="Gene3D" id="1.10.10.10">
    <property type="entry name" value="Winged helix-like DNA-binding domain superfamily/Winged helix DNA-binding domain"/>
    <property type="match status" value="1"/>
</dbReference>
<protein>
    <submittedName>
        <fullName evidence="9">DNA-binding SARP family transcriptional activator</fullName>
    </submittedName>
</protein>
<dbReference type="Proteomes" id="UP000284824">
    <property type="component" value="Unassembled WGS sequence"/>
</dbReference>
<comment type="similarity">
    <text evidence="1">Belongs to the AfsR/DnrI/RedD regulatory family.</text>
</comment>
<accession>A0A438M7G3</accession>
<evidence type="ECO:0000256" key="5">
    <source>
        <dbReference type="PROSITE-ProRule" id="PRU00339"/>
    </source>
</evidence>
<evidence type="ECO:0000256" key="6">
    <source>
        <dbReference type="SAM" id="MobiDB-lite"/>
    </source>
</evidence>
<dbReference type="PROSITE" id="PS50005">
    <property type="entry name" value="TPR"/>
    <property type="match status" value="1"/>
</dbReference>
<dbReference type="InterPro" id="IPR001867">
    <property type="entry name" value="OmpR/PhoB-type_DNA-bd"/>
</dbReference>
<keyword evidence="5" id="KW-0802">TPR repeat</keyword>
<dbReference type="SMART" id="SM01043">
    <property type="entry name" value="BTAD"/>
    <property type="match status" value="1"/>
</dbReference>
<name>A0A438M7G3_9ACTN</name>
<gene>
    <name evidence="9" type="ORF">EDD27_4196</name>
</gene>
<dbReference type="Pfam" id="PF00931">
    <property type="entry name" value="NB-ARC"/>
    <property type="match status" value="1"/>
</dbReference>
<feature type="region of interest" description="Disordered" evidence="6">
    <location>
        <begin position="269"/>
        <end position="301"/>
    </location>
</feature>
<sequence>MVDQPNFGILGPLLVRTPEQIVRVAGRKPKLLLASLLLEANQVVGSDVLIEVLWPANPPSSAVANLRTYVSSLRTAVGDAGARIVAHSSGYAIEPATEQLDVLLFESLVGRARAAQSAGEAAGHLRAALALWRGNPLGDLPASPLWDGRLRALAQARLGAAEELVAAKLAGEEYASAIDDLRELIGEHPYREDLWQRLILALHRGGRRAEALHAYTTIRRQLIDELGIEPGQDLRDAHAAVLAGDPPADPAAAPATPALIRVAPGRTAHLPTVSSGATKNGPAPESGHALPPPHQLPADVPDFTGRAEAVAALTGALWPRDQAADGPPAIAVVVGPPGVGKSALAVHCAHAVRAHYPEGQLHLCLGGTGQAPADPGDLLAEALRALGVSEAALPPSAHERATLYRSLLAERPMLVFLDDAADAAQVRALLPGSGCAVLVTSRRRITELPGALLLELDVLSPEEGEELLGRIAGAERVAGERAAALAILESCGHLPLAIRVAGARLAGRPGWSLGVLQQRLADEATRLDELSAGDLEVRASFDLSYRRLPGDAARAFRGLGLLGPASVPGWVADAVLDRHRADAVVDTLVDVSLLRLVGTDPLGQPRYRLPDLVRCTAREKAGGEVERQALTRVLGGWMSAAEHATSRLPTTLFSMTSEAAPRWSLERETLGRLTADPLTWFDAERESLVDAVRLAAGAGLAQSAWGLAATLVPYFDLHCRLDDWQSTHRIALDSARAAGDRRGEAAMLRGLAQVCLYQDRYTEAEENLRRARAIFRELGDARAEAISICGLGAVNQFSGRHLRALGYFRHALAMFLAVSDTSGEAYARQAIGRVYLSLQDPGQASRWLGEALRLAGELGDAHREGCVSMHLGRLHDLTAEPDEAMRFQGRALDIFETLGDRHCGAYALQGLGGLRAARGDRSHGGDELRRSLEIFQQLGDRSGEAAAFQTLGDLYRSAGRTALASHYFHRAVELRRQLRELS</sequence>
<organism evidence="9 10">
    <name type="scientific">Nonomuraea polychroma</name>
    <dbReference type="NCBI Taxonomy" id="46176"/>
    <lineage>
        <taxon>Bacteria</taxon>
        <taxon>Bacillati</taxon>
        <taxon>Actinomycetota</taxon>
        <taxon>Actinomycetes</taxon>
        <taxon>Streptosporangiales</taxon>
        <taxon>Streptosporangiaceae</taxon>
        <taxon>Nonomuraea</taxon>
    </lineage>
</organism>
<dbReference type="CDD" id="cd15831">
    <property type="entry name" value="BTAD"/>
    <property type="match status" value="1"/>
</dbReference>
<evidence type="ECO:0000256" key="2">
    <source>
        <dbReference type="ARBA" id="ARBA00023015"/>
    </source>
</evidence>
<dbReference type="InterPro" id="IPR027417">
    <property type="entry name" value="P-loop_NTPase"/>
</dbReference>